<dbReference type="EnsemblMetazoa" id="AQUA011562-RA">
    <property type="protein sequence ID" value="AQUA011562-PA"/>
    <property type="gene ID" value="AQUA011562"/>
</dbReference>
<dbReference type="Proteomes" id="UP000076407">
    <property type="component" value="Unassembled WGS sequence"/>
</dbReference>
<accession>A0A182XNW2</accession>
<reference evidence="1" key="1">
    <citation type="submission" date="2020-05" db="UniProtKB">
        <authorList>
            <consortium name="EnsemblMetazoa"/>
        </authorList>
    </citation>
    <scope>IDENTIFICATION</scope>
    <source>
        <strain evidence="1">SANGQUA</strain>
    </source>
</reference>
<keyword evidence="2" id="KW-1185">Reference proteome</keyword>
<evidence type="ECO:0000313" key="1">
    <source>
        <dbReference type="EnsemblMetazoa" id="AQUA011562-PA"/>
    </source>
</evidence>
<sequence length="96" mass="11070">MLCQKVLKCDTYIPAYWHHSRCDVRFAVNFSERLVHSVPPQVMFVYTVLDGPEDVLFEPEMYESTRTSRTGAICQRPGVVRVDPKGTSRFSRCKKA</sequence>
<proteinExistence type="predicted"/>
<dbReference type="AlphaFoldDB" id="A0A182XNW2"/>
<name>A0A182XNW2_ANOQN</name>
<protein>
    <submittedName>
        <fullName evidence="1">Uncharacterized protein</fullName>
    </submittedName>
</protein>
<evidence type="ECO:0000313" key="2">
    <source>
        <dbReference type="Proteomes" id="UP000076407"/>
    </source>
</evidence>
<dbReference type="VEuPathDB" id="VectorBase:AQUA011562"/>
<organism evidence="1 2">
    <name type="scientific">Anopheles quadriannulatus</name>
    <name type="common">Mosquito</name>
    <dbReference type="NCBI Taxonomy" id="34691"/>
    <lineage>
        <taxon>Eukaryota</taxon>
        <taxon>Metazoa</taxon>
        <taxon>Ecdysozoa</taxon>
        <taxon>Arthropoda</taxon>
        <taxon>Hexapoda</taxon>
        <taxon>Insecta</taxon>
        <taxon>Pterygota</taxon>
        <taxon>Neoptera</taxon>
        <taxon>Endopterygota</taxon>
        <taxon>Diptera</taxon>
        <taxon>Nematocera</taxon>
        <taxon>Culicoidea</taxon>
        <taxon>Culicidae</taxon>
        <taxon>Anophelinae</taxon>
        <taxon>Anopheles</taxon>
    </lineage>
</organism>